<dbReference type="InterPro" id="IPR027417">
    <property type="entry name" value="P-loop_NTPase"/>
</dbReference>
<dbReference type="STRING" id="1088818.A0A2I0ASH3"/>
<evidence type="ECO:0000313" key="3">
    <source>
        <dbReference type="Proteomes" id="UP000236161"/>
    </source>
</evidence>
<evidence type="ECO:0000259" key="1">
    <source>
        <dbReference type="Pfam" id="PF21530"/>
    </source>
</evidence>
<dbReference type="GO" id="GO:0003678">
    <property type="term" value="F:DNA helicase activity"/>
    <property type="evidence" value="ECO:0007669"/>
    <property type="project" value="UniProtKB-EC"/>
</dbReference>
<keyword evidence="2" id="KW-0547">Nucleotide-binding</keyword>
<dbReference type="SUPFAM" id="SSF52540">
    <property type="entry name" value="P-loop containing nucleoside triphosphate hydrolases"/>
    <property type="match status" value="1"/>
</dbReference>
<dbReference type="AlphaFoldDB" id="A0A2I0ASH3"/>
<evidence type="ECO:0000313" key="2">
    <source>
        <dbReference type="EMBL" id="PKA58499.1"/>
    </source>
</evidence>
<name>A0A2I0ASH3_9ASPA</name>
<dbReference type="GO" id="GO:0016787">
    <property type="term" value="F:hydrolase activity"/>
    <property type="evidence" value="ECO:0007669"/>
    <property type="project" value="UniProtKB-KW"/>
</dbReference>
<keyword evidence="3" id="KW-1185">Reference proteome</keyword>
<protein>
    <submittedName>
        <fullName evidence="2">ATP-dependent DNA helicase PIF1</fullName>
        <ecNumber evidence="2">3.6.4.12</ecNumber>
    </submittedName>
</protein>
<dbReference type="PANTHER" id="PTHR10492">
    <property type="match status" value="1"/>
</dbReference>
<gene>
    <name evidence="2" type="ORF">AXF42_Ash008786</name>
</gene>
<dbReference type="InterPro" id="IPR049163">
    <property type="entry name" value="Pif1-like_2B_dom"/>
</dbReference>
<dbReference type="OrthoDB" id="1726813at2759"/>
<dbReference type="Proteomes" id="UP000236161">
    <property type="component" value="Unassembled WGS sequence"/>
</dbReference>
<feature type="domain" description="DNA helicase Pif1-like 2B" evidence="1">
    <location>
        <begin position="84"/>
        <end position="130"/>
    </location>
</feature>
<reference evidence="2 3" key="1">
    <citation type="journal article" date="2017" name="Nature">
        <title>The Apostasia genome and the evolution of orchids.</title>
        <authorList>
            <person name="Zhang G.Q."/>
            <person name="Liu K.W."/>
            <person name="Li Z."/>
            <person name="Lohaus R."/>
            <person name="Hsiao Y.Y."/>
            <person name="Niu S.C."/>
            <person name="Wang J.Y."/>
            <person name="Lin Y.C."/>
            <person name="Xu Q."/>
            <person name="Chen L.J."/>
            <person name="Yoshida K."/>
            <person name="Fujiwara S."/>
            <person name="Wang Z.W."/>
            <person name="Zhang Y.Q."/>
            <person name="Mitsuda N."/>
            <person name="Wang M."/>
            <person name="Liu G.H."/>
            <person name="Pecoraro L."/>
            <person name="Huang H.X."/>
            <person name="Xiao X.J."/>
            <person name="Lin M."/>
            <person name="Wu X.Y."/>
            <person name="Wu W.L."/>
            <person name="Chen Y.Y."/>
            <person name="Chang S.B."/>
            <person name="Sakamoto S."/>
            <person name="Ohme-Takagi M."/>
            <person name="Yagi M."/>
            <person name="Zeng S.J."/>
            <person name="Shen C.Y."/>
            <person name="Yeh C.M."/>
            <person name="Luo Y.B."/>
            <person name="Tsai W.C."/>
            <person name="Van de Peer Y."/>
            <person name="Liu Z.J."/>
        </authorList>
    </citation>
    <scope>NUCLEOTIDE SEQUENCE [LARGE SCALE GENOMIC DNA]</scope>
    <source>
        <strain evidence="3">cv. Shenzhen</strain>
        <tissue evidence="2">Stem</tissue>
    </source>
</reference>
<keyword evidence="2" id="KW-0067">ATP-binding</keyword>
<proteinExistence type="predicted"/>
<dbReference type="PANTHER" id="PTHR10492:SF57">
    <property type="entry name" value="ATP-DEPENDENT DNA HELICASE"/>
    <property type="match status" value="1"/>
</dbReference>
<dbReference type="EMBL" id="KZ451951">
    <property type="protein sequence ID" value="PKA58499.1"/>
    <property type="molecule type" value="Genomic_DNA"/>
</dbReference>
<keyword evidence="2" id="KW-0378">Hydrolase</keyword>
<accession>A0A2I0ASH3</accession>
<keyword evidence="2" id="KW-0347">Helicase</keyword>
<organism evidence="2 3">
    <name type="scientific">Apostasia shenzhenica</name>
    <dbReference type="NCBI Taxonomy" id="1088818"/>
    <lineage>
        <taxon>Eukaryota</taxon>
        <taxon>Viridiplantae</taxon>
        <taxon>Streptophyta</taxon>
        <taxon>Embryophyta</taxon>
        <taxon>Tracheophyta</taxon>
        <taxon>Spermatophyta</taxon>
        <taxon>Magnoliopsida</taxon>
        <taxon>Liliopsida</taxon>
        <taxon>Asparagales</taxon>
        <taxon>Orchidaceae</taxon>
        <taxon>Apostasioideae</taxon>
        <taxon>Apostasia</taxon>
    </lineage>
</organism>
<dbReference type="EC" id="3.6.4.12" evidence="2"/>
<sequence length="219" mass="25632">MLINPFEGLQGLIKEIYPNLNSKTFDPNYLKIRAILAPRNEEIDYINNTILSEIKSDKKIYRSADIIIPQNDEKFDQETLYTPEFLNSLTLPSLPPHSLQLKNNTPILLLRNLDQRRELCNGTKLIVKNLGQRVIEAQITIGSNIQENVIIPRISMTSKKNDMPFILKRKQLPIQIAYAMTKIKVNVKHLIILVYIYIHQYFHMDNYMLQFLELRQLLL</sequence>
<dbReference type="Pfam" id="PF21530">
    <property type="entry name" value="Pif1_2B_dom"/>
    <property type="match status" value="1"/>
</dbReference>